<dbReference type="AlphaFoldDB" id="A0A9N9ZAJ4"/>
<reference evidence="1" key="1">
    <citation type="submission" date="2021-10" db="EMBL/GenBank/DDBJ databases">
        <authorList>
            <person name="Piombo E."/>
        </authorList>
    </citation>
    <scope>NUCLEOTIDE SEQUENCE</scope>
</reference>
<proteinExistence type="predicted"/>
<comment type="caution">
    <text evidence="1">The sequence shown here is derived from an EMBL/GenBank/DDBJ whole genome shotgun (WGS) entry which is preliminary data.</text>
</comment>
<gene>
    <name evidence="1" type="ORF">CSOL1703_00004439</name>
</gene>
<protein>
    <submittedName>
        <fullName evidence="1">Uncharacterized protein</fullName>
    </submittedName>
</protein>
<name>A0A9N9ZAJ4_9HYPO</name>
<sequence>MASKHPLAIDGPGWHGEAKTPVIDGKYIDRKTGKICLAGPHDQEFLGPPAVDIIINSIYSDDTPQVFHAQRLFPMEALLYHIMKVVKERKIALDSVTATPYAIRVILGQTEISKESFVDASLDMVNGIFDDV</sequence>
<accession>A0A9N9ZAJ4</accession>
<dbReference type="EMBL" id="CABFOC020000045">
    <property type="protein sequence ID" value="CAH0052575.1"/>
    <property type="molecule type" value="Genomic_DNA"/>
</dbReference>
<dbReference type="OrthoDB" id="3518210at2759"/>
<dbReference type="Proteomes" id="UP000775872">
    <property type="component" value="Unassembled WGS sequence"/>
</dbReference>
<evidence type="ECO:0000313" key="1">
    <source>
        <dbReference type="EMBL" id="CAH0052575.1"/>
    </source>
</evidence>
<organism evidence="1 2">
    <name type="scientific">Clonostachys solani</name>
    <dbReference type="NCBI Taxonomy" id="160281"/>
    <lineage>
        <taxon>Eukaryota</taxon>
        <taxon>Fungi</taxon>
        <taxon>Dikarya</taxon>
        <taxon>Ascomycota</taxon>
        <taxon>Pezizomycotina</taxon>
        <taxon>Sordariomycetes</taxon>
        <taxon>Hypocreomycetidae</taxon>
        <taxon>Hypocreales</taxon>
        <taxon>Bionectriaceae</taxon>
        <taxon>Clonostachys</taxon>
    </lineage>
</organism>
<keyword evidence="2" id="KW-1185">Reference proteome</keyword>
<evidence type="ECO:0000313" key="2">
    <source>
        <dbReference type="Proteomes" id="UP000775872"/>
    </source>
</evidence>